<protein>
    <submittedName>
        <fullName evidence="4">Phosphoenolpyruvate/pyruvate domain-containing protein</fullName>
    </submittedName>
</protein>
<gene>
    <name evidence="4" type="ORF">K402DRAFT_324793</name>
</gene>
<dbReference type="InterPro" id="IPR005000">
    <property type="entry name" value="Aldolase/citrate-lyase_domain"/>
</dbReference>
<proteinExistence type="predicted"/>
<dbReference type="GO" id="GO:0005737">
    <property type="term" value="C:cytoplasm"/>
    <property type="evidence" value="ECO:0007669"/>
    <property type="project" value="TreeGrafter"/>
</dbReference>
<evidence type="ECO:0000313" key="4">
    <source>
        <dbReference type="EMBL" id="KAF1990517.1"/>
    </source>
</evidence>
<reference evidence="4" key="1">
    <citation type="journal article" date="2020" name="Stud. Mycol.">
        <title>101 Dothideomycetes genomes: a test case for predicting lifestyles and emergence of pathogens.</title>
        <authorList>
            <person name="Haridas S."/>
            <person name="Albert R."/>
            <person name="Binder M."/>
            <person name="Bloem J."/>
            <person name="Labutti K."/>
            <person name="Salamov A."/>
            <person name="Andreopoulos B."/>
            <person name="Baker S."/>
            <person name="Barry K."/>
            <person name="Bills G."/>
            <person name="Bluhm B."/>
            <person name="Cannon C."/>
            <person name="Castanera R."/>
            <person name="Culley D."/>
            <person name="Daum C."/>
            <person name="Ezra D."/>
            <person name="Gonzalez J."/>
            <person name="Henrissat B."/>
            <person name="Kuo A."/>
            <person name="Liang C."/>
            <person name="Lipzen A."/>
            <person name="Lutzoni F."/>
            <person name="Magnuson J."/>
            <person name="Mondo S."/>
            <person name="Nolan M."/>
            <person name="Ohm R."/>
            <person name="Pangilinan J."/>
            <person name="Park H.-J."/>
            <person name="Ramirez L."/>
            <person name="Alfaro M."/>
            <person name="Sun H."/>
            <person name="Tritt A."/>
            <person name="Yoshinaga Y."/>
            <person name="Zwiers L.-H."/>
            <person name="Turgeon B."/>
            <person name="Goodwin S."/>
            <person name="Spatafora J."/>
            <person name="Crous P."/>
            <person name="Grigoriev I."/>
        </authorList>
    </citation>
    <scope>NUCLEOTIDE SEQUENCE</scope>
    <source>
        <strain evidence="4">CBS 113979</strain>
    </source>
</reference>
<dbReference type="Pfam" id="PF03328">
    <property type="entry name" value="HpcH_HpaI"/>
    <property type="match status" value="1"/>
</dbReference>
<dbReference type="GO" id="GO:0016832">
    <property type="term" value="F:aldehyde-lyase activity"/>
    <property type="evidence" value="ECO:0007669"/>
    <property type="project" value="TreeGrafter"/>
</dbReference>
<name>A0A6G1HBT2_9PEZI</name>
<dbReference type="InterPro" id="IPR015813">
    <property type="entry name" value="Pyrv/PenolPyrv_kinase-like_dom"/>
</dbReference>
<dbReference type="AlphaFoldDB" id="A0A6G1HBT2"/>
<sequence length="306" mass="33097">MVSKYSNPQGMQNYAAPSLFQPHRMRQALRDAHEGKIPPLIGYWLGLSSVAYARVVASMGFDVAWIDWEHNSCNVETMTEMVHTIAFMSEGKTIPLVRVPGHDHAAIGYALDAGASIVVPQVDTVEQARCVVSATKFGTKCGGSRSGPPFRLLPGISNTPLKPCMSIFENLNHQAAIIIQIESLQGIDNLDDILTAVPNIDAVWLGTLDCRISMGLDGLAGAEPEWLEAVEKFKSTLAKHDMANSSLALGTPEQKQQMGEGKAFVVTSADVAALLGHLGELSEARELFRPLKQVNKPLQNGVSHTE</sequence>
<accession>A0A6G1HBT2</accession>
<feature type="domain" description="HpcH/HpaI aldolase/citrate lyase" evidence="3">
    <location>
        <begin position="41"/>
        <end position="271"/>
    </location>
</feature>
<dbReference type="PANTHER" id="PTHR30502:SF8">
    <property type="entry name" value="SYNTHASE, PUTATIVE-RELATED"/>
    <property type="match status" value="1"/>
</dbReference>
<keyword evidence="4" id="KW-0670">Pyruvate</keyword>
<dbReference type="Gene3D" id="3.20.20.60">
    <property type="entry name" value="Phosphoenolpyruvate-binding domains"/>
    <property type="match status" value="1"/>
</dbReference>
<dbReference type="Proteomes" id="UP000800041">
    <property type="component" value="Unassembled WGS sequence"/>
</dbReference>
<keyword evidence="2" id="KW-0456">Lyase</keyword>
<dbReference type="GO" id="GO:0046872">
    <property type="term" value="F:metal ion binding"/>
    <property type="evidence" value="ECO:0007669"/>
    <property type="project" value="UniProtKB-KW"/>
</dbReference>
<keyword evidence="5" id="KW-1185">Reference proteome</keyword>
<evidence type="ECO:0000259" key="3">
    <source>
        <dbReference type="Pfam" id="PF03328"/>
    </source>
</evidence>
<dbReference type="PANTHER" id="PTHR30502">
    <property type="entry name" value="2-KETO-3-DEOXY-L-RHAMNONATE ALDOLASE"/>
    <property type="match status" value="1"/>
</dbReference>
<organism evidence="4 5">
    <name type="scientific">Aulographum hederae CBS 113979</name>
    <dbReference type="NCBI Taxonomy" id="1176131"/>
    <lineage>
        <taxon>Eukaryota</taxon>
        <taxon>Fungi</taxon>
        <taxon>Dikarya</taxon>
        <taxon>Ascomycota</taxon>
        <taxon>Pezizomycotina</taxon>
        <taxon>Dothideomycetes</taxon>
        <taxon>Pleosporomycetidae</taxon>
        <taxon>Aulographales</taxon>
        <taxon>Aulographaceae</taxon>
    </lineage>
</organism>
<evidence type="ECO:0000313" key="5">
    <source>
        <dbReference type="Proteomes" id="UP000800041"/>
    </source>
</evidence>
<dbReference type="EMBL" id="ML977142">
    <property type="protein sequence ID" value="KAF1990517.1"/>
    <property type="molecule type" value="Genomic_DNA"/>
</dbReference>
<keyword evidence="1" id="KW-0479">Metal-binding</keyword>
<evidence type="ECO:0000256" key="1">
    <source>
        <dbReference type="ARBA" id="ARBA00022723"/>
    </source>
</evidence>
<dbReference type="InterPro" id="IPR050251">
    <property type="entry name" value="HpcH-HpaI_aldolase"/>
</dbReference>
<dbReference type="InterPro" id="IPR040442">
    <property type="entry name" value="Pyrv_kinase-like_dom_sf"/>
</dbReference>
<dbReference type="OrthoDB" id="2326446at2759"/>
<evidence type="ECO:0000256" key="2">
    <source>
        <dbReference type="ARBA" id="ARBA00023239"/>
    </source>
</evidence>
<dbReference type="SUPFAM" id="SSF51621">
    <property type="entry name" value="Phosphoenolpyruvate/pyruvate domain"/>
    <property type="match status" value="1"/>
</dbReference>